<sequence>MKNVEIGKEKAVMVPASTMGLLLAMASNTKWETENSAWLVATVTSYVNDPDAEKELLAYLAAFCILETQARGEDAKKLIDITKKTYGDEMLEKVLKKIEEIETIRKRRNKK</sequence>
<dbReference type="Proteomes" id="UP000002971">
    <property type="component" value="Unassembled WGS sequence"/>
</dbReference>
<proteinExistence type="predicted"/>
<dbReference type="EMBL" id="AFOJ01000007">
    <property type="protein sequence ID" value="EGM50443.1"/>
    <property type="molecule type" value="Genomic_DNA"/>
</dbReference>
<reference evidence="1 2" key="1">
    <citation type="journal article" date="2011" name="J. Bacteriol.">
        <title>Genome Sequence of Lactobacillus ruminis SPM0211, Isolated from a Fecal Sample from a Healthy Korean.</title>
        <authorList>
            <person name="Lee S."/>
            <person name="Cho Y.J."/>
            <person name="Lee A.H."/>
            <person name="Chun J."/>
            <person name="Ha N.J."/>
            <person name="Ko G."/>
        </authorList>
    </citation>
    <scope>NUCLEOTIDE SEQUENCE [LARGE SCALE GENOMIC DNA]</scope>
    <source>
        <strain evidence="1 2">SPM0211</strain>
    </source>
</reference>
<accession>F7R318</accession>
<evidence type="ECO:0000313" key="2">
    <source>
        <dbReference type="Proteomes" id="UP000002971"/>
    </source>
</evidence>
<protein>
    <submittedName>
        <fullName evidence="1">Uncharacterized protein</fullName>
    </submittedName>
</protein>
<evidence type="ECO:0000313" key="1">
    <source>
        <dbReference type="EMBL" id="EGM50443.1"/>
    </source>
</evidence>
<name>F7R318_9LACO</name>
<organism evidence="1 2">
    <name type="scientific">Ligilactobacillus ruminis SPM0211</name>
    <dbReference type="NCBI Taxonomy" id="1040964"/>
    <lineage>
        <taxon>Bacteria</taxon>
        <taxon>Bacillati</taxon>
        <taxon>Bacillota</taxon>
        <taxon>Bacilli</taxon>
        <taxon>Lactobacillales</taxon>
        <taxon>Lactobacillaceae</taxon>
        <taxon>Ligilactobacillus</taxon>
    </lineage>
</organism>
<comment type="caution">
    <text evidence="1">The sequence shown here is derived from an EMBL/GenBank/DDBJ whole genome shotgun (WGS) entry which is preliminary data.</text>
</comment>
<gene>
    <name evidence="1" type="ORF">LRU_02125</name>
</gene>
<dbReference type="AlphaFoldDB" id="F7R318"/>